<gene>
    <name evidence="1" type="ORF">ESU54_08940</name>
</gene>
<comment type="caution">
    <text evidence="1">The sequence shown here is derived from an EMBL/GenBank/DDBJ whole genome shotgun (WGS) entry which is preliminary data.</text>
</comment>
<proteinExistence type="predicted"/>
<sequence>MKFQKITRIFLFAASMLIIGCSKSDDRPSSTDTYYLEMKMNGTAKNFNNAAVAQTALDNENLVKLIIGGTKDGLLNEGFELDIEFLENNITIGTYFQPEPNGDPNYELSAKFYNTSTNTYYNSFYYEPEEFTITISEISNSAVKGTYSGKIKNLDTQDVIIVSEGRFFVPIQD</sequence>
<organism evidence="1 2">
    <name type="scientific">Aequorivita antarctica</name>
    <dbReference type="NCBI Taxonomy" id="153266"/>
    <lineage>
        <taxon>Bacteria</taxon>
        <taxon>Pseudomonadati</taxon>
        <taxon>Bacteroidota</taxon>
        <taxon>Flavobacteriia</taxon>
        <taxon>Flavobacteriales</taxon>
        <taxon>Flavobacteriaceae</taxon>
        <taxon>Aequorivita</taxon>
    </lineage>
</organism>
<evidence type="ECO:0000313" key="1">
    <source>
        <dbReference type="EMBL" id="TXD73253.1"/>
    </source>
</evidence>
<name>A0A5C6YZR2_9FLAO</name>
<dbReference type="EMBL" id="VORT01000005">
    <property type="protein sequence ID" value="TXD73253.1"/>
    <property type="molecule type" value="Genomic_DNA"/>
</dbReference>
<accession>A0A5C6YZR2</accession>
<reference evidence="1 2" key="1">
    <citation type="submission" date="2019-08" db="EMBL/GenBank/DDBJ databases">
        <title>Genome of Aequorivita antarctica SW49 (type strain).</title>
        <authorList>
            <person name="Bowman J.P."/>
        </authorList>
    </citation>
    <scope>NUCLEOTIDE SEQUENCE [LARGE SCALE GENOMIC DNA]</scope>
    <source>
        <strain evidence="1 2">SW49</strain>
    </source>
</reference>
<evidence type="ECO:0000313" key="2">
    <source>
        <dbReference type="Proteomes" id="UP000321497"/>
    </source>
</evidence>
<protein>
    <recommendedName>
        <fullName evidence="3">Lipoprotein</fullName>
    </recommendedName>
</protein>
<dbReference type="Proteomes" id="UP000321497">
    <property type="component" value="Unassembled WGS sequence"/>
</dbReference>
<dbReference type="RefSeq" id="WP_111845592.1">
    <property type="nucleotide sequence ID" value="NZ_UEGI01000021.1"/>
</dbReference>
<dbReference type="OrthoDB" id="1349136at2"/>
<keyword evidence="2" id="KW-1185">Reference proteome</keyword>
<evidence type="ECO:0008006" key="3">
    <source>
        <dbReference type="Google" id="ProtNLM"/>
    </source>
</evidence>
<dbReference type="PROSITE" id="PS51257">
    <property type="entry name" value="PROKAR_LIPOPROTEIN"/>
    <property type="match status" value="1"/>
</dbReference>
<dbReference type="AlphaFoldDB" id="A0A5C6YZR2"/>